<evidence type="ECO:0000313" key="2">
    <source>
        <dbReference type="EMBL" id="KAK9496707.1"/>
    </source>
</evidence>
<proteinExistence type="predicted"/>
<name>A0AAW1CJT4_9HEMI</name>
<feature type="compositionally biased region" description="Basic and acidic residues" evidence="1">
    <location>
        <begin position="87"/>
        <end position="116"/>
    </location>
</feature>
<feature type="region of interest" description="Disordered" evidence="1">
    <location>
        <begin position="84"/>
        <end position="116"/>
    </location>
</feature>
<dbReference type="EMBL" id="JAPXFL010000060">
    <property type="protein sequence ID" value="KAK9496707.1"/>
    <property type="molecule type" value="Genomic_DNA"/>
</dbReference>
<evidence type="ECO:0000256" key="1">
    <source>
        <dbReference type="SAM" id="MobiDB-lite"/>
    </source>
</evidence>
<feature type="region of interest" description="Disordered" evidence="1">
    <location>
        <begin position="1"/>
        <end position="33"/>
    </location>
</feature>
<dbReference type="Proteomes" id="UP001461498">
    <property type="component" value="Unassembled WGS sequence"/>
</dbReference>
<accession>A0AAW1CJT4</accession>
<sequence length="116" mass="13140">MSNNNCRLHTDRTCGKKPDQKDGGKGGQNISKDDECVPWQRYLIYAIPFLLYIPWAIKSMRCPPKCCPPATVCPPPPQPPQVCCPKPPKERPKNEQPCDCPKKKDGCKEEKKDECK</sequence>
<keyword evidence="3" id="KW-1185">Reference proteome</keyword>
<gene>
    <name evidence="2" type="ORF">O3M35_013006</name>
</gene>
<comment type="caution">
    <text evidence="2">The sequence shown here is derived from an EMBL/GenBank/DDBJ whole genome shotgun (WGS) entry which is preliminary data.</text>
</comment>
<reference evidence="2 3" key="1">
    <citation type="submission" date="2022-12" db="EMBL/GenBank/DDBJ databases">
        <title>Chromosome-level genome assembly of true bugs.</title>
        <authorList>
            <person name="Ma L."/>
            <person name="Li H."/>
        </authorList>
    </citation>
    <scope>NUCLEOTIDE SEQUENCE [LARGE SCALE GENOMIC DNA]</scope>
    <source>
        <strain evidence="2">Lab_2022b</strain>
    </source>
</reference>
<organism evidence="2 3">
    <name type="scientific">Rhynocoris fuscipes</name>
    <dbReference type="NCBI Taxonomy" id="488301"/>
    <lineage>
        <taxon>Eukaryota</taxon>
        <taxon>Metazoa</taxon>
        <taxon>Ecdysozoa</taxon>
        <taxon>Arthropoda</taxon>
        <taxon>Hexapoda</taxon>
        <taxon>Insecta</taxon>
        <taxon>Pterygota</taxon>
        <taxon>Neoptera</taxon>
        <taxon>Paraneoptera</taxon>
        <taxon>Hemiptera</taxon>
        <taxon>Heteroptera</taxon>
        <taxon>Panheteroptera</taxon>
        <taxon>Cimicomorpha</taxon>
        <taxon>Reduviidae</taxon>
        <taxon>Harpactorinae</taxon>
        <taxon>Harpactorini</taxon>
        <taxon>Rhynocoris</taxon>
    </lineage>
</organism>
<protein>
    <submittedName>
        <fullName evidence="2">Uncharacterized protein</fullName>
    </submittedName>
</protein>
<dbReference type="AlphaFoldDB" id="A0AAW1CJT4"/>
<feature type="compositionally biased region" description="Basic and acidic residues" evidence="1">
    <location>
        <begin position="8"/>
        <end position="24"/>
    </location>
</feature>
<evidence type="ECO:0000313" key="3">
    <source>
        <dbReference type="Proteomes" id="UP001461498"/>
    </source>
</evidence>